<name>A0ABR9P2B6_9ACTN</name>
<keyword evidence="4" id="KW-0808">Transferase</keyword>
<dbReference type="SMART" id="SM00387">
    <property type="entry name" value="HATPase_c"/>
    <property type="match status" value="1"/>
</dbReference>
<dbReference type="RefSeq" id="WP_193120633.1">
    <property type="nucleotide sequence ID" value="NZ_JADBGI010000003.1"/>
</dbReference>
<evidence type="ECO:0000256" key="9">
    <source>
        <dbReference type="SAM" id="Phobius"/>
    </source>
</evidence>
<dbReference type="GO" id="GO:0016301">
    <property type="term" value="F:kinase activity"/>
    <property type="evidence" value="ECO:0007669"/>
    <property type="project" value="UniProtKB-KW"/>
</dbReference>
<dbReference type="Proteomes" id="UP000806528">
    <property type="component" value="Unassembled WGS sequence"/>
</dbReference>
<dbReference type="CDD" id="cd16917">
    <property type="entry name" value="HATPase_UhpB-NarQ-NarX-like"/>
    <property type="match status" value="1"/>
</dbReference>
<keyword evidence="5" id="KW-0547">Nucleotide-binding</keyword>
<dbReference type="InterPro" id="IPR003594">
    <property type="entry name" value="HATPase_dom"/>
</dbReference>
<evidence type="ECO:0000256" key="6">
    <source>
        <dbReference type="ARBA" id="ARBA00022777"/>
    </source>
</evidence>
<sequence>MPRFSALVRRVTDPATRPHALAVTAATAVSVLLGLLWSFDLKSGLAISTYEDWPGPPTGPMDLGPTVSGGIGVLLLVSVVRPRASASATFAAAVVAPIVVTTLSALVWPLPRGMFGYPIAASEMAAVVALLALTALRCNVPQIVTVSFLVFVATYSDVLRDPFTLDPTNALLMVVLALAPGLYLRWQGNERRAREERTRQAERLDIARDLHDVVAHEVTGIVVQAQALRHVAERDPSAVHDALPRIEEAGTRALESMRGLVSGLREPGAAPLAPGAAGEGLRALDASAAPGRPGVRVELSGPVDSLPADVGTALLRVAQESVTNALRHARSAGRVNVHVTVGNGSVEIEVADDGHGSPRRGGGGHGLVGMAERVRMLGGQLDAGPAGERQGWTVRANIPVPERDRDEAR</sequence>
<evidence type="ECO:0000313" key="12">
    <source>
        <dbReference type="Proteomes" id="UP000806528"/>
    </source>
</evidence>
<evidence type="ECO:0000256" key="5">
    <source>
        <dbReference type="ARBA" id="ARBA00022741"/>
    </source>
</evidence>
<dbReference type="InterPro" id="IPR050482">
    <property type="entry name" value="Sensor_HK_TwoCompSys"/>
</dbReference>
<keyword evidence="3" id="KW-0597">Phosphoprotein</keyword>
<comment type="catalytic activity">
    <reaction evidence="1">
        <text>ATP + protein L-histidine = ADP + protein N-phospho-L-histidine.</text>
        <dbReference type="EC" id="2.7.13.3"/>
    </reaction>
</comment>
<dbReference type="InterPro" id="IPR011712">
    <property type="entry name" value="Sig_transdc_His_kin_sub3_dim/P"/>
</dbReference>
<gene>
    <name evidence="11" type="ORF">IDM40_04630</name>
</gene>
<evidence type="ECO:0000256" key="2">
    <source>
        <dbReference type="ARBA" id="ARBA00012438"/>
    </source>
</evidence>
<dbReference type="Pfam" id="PF07730">
    <property type="entry name" value="HisKA_3"/>
    <property type="match status" value="1"/>
</dbReference>
<comment type="caution">
    <text evidence="11">The sequence shown here is derived from an EMBL/GenBank/DDBJ whole genome shotgun (WGS) entry which is preliminary data.</text>
</comment>
<keyword evidence="7" id="KW-0067">ATP-binding</keyword>
<accession>A0ABR9P2B6</accession>
<evidence type="ECO:0000259" key="10">
    <source>
        <dbReference type="SMART" id="SM00387"/>
    </source>
</evidence>
<evidence type="ECO:0000256" key="1">
    <source>
        <dbReference type="ARBA" id="ARBA00000085"/>
    </source>
</evidence>
<dbReference type="PANTHER" id="PTHR24421:SF10">
    <property type="entry name" value="NITRATE_NITRITE SENSOR PROTEIN NARQ"/>
    <property type="match status" value="1"/>
</dbReference>
<keyword evidence="9" id="KW-1133">Transmembrane helix</keyword>
<proteinExistence type="predicted"/>
<feature type="transmembrane region" description="Helical" evidence="9">
    <location>
        <begin position="140"/>
        <end position="156"/>
    </location>
</feature>
<dbReference type="SUPFAM" id="SSF55874">
    <property type="entry name" value="ATPase domain of HSP90 chaperone/DNA topoisomerase II/histidine kinase"/>
    <property type="match status" value="1"/>
</dbReference>
<organism evidence="11 12">
    <name type="scientific">Nocardiopsis coralli</name>
    <dbReference type="NCBI Taxonomy" id="2772213"/>
    <lineage>
        <taxon>Bacteria</taxon>
        <taxon>Bacillati</taxon>
        <taxon>Actinomycetota</taxon>
        <taxon>Actinomycetes</taxon>
        <taxon>Streptosporangiales</taxon>
        <taxon>Nocardiopsidaceae</taxon>
        <taxon>Nocardiopsis</taxon>
    </lineage>
</organism>
<feature type="transmembrane region" description="Helical" evidence="9">
    <location>
        <begin position="59"/>
        <end position="80"/>
    </location>
</feature>
<dbReference type="EMBL" id="JADBGI010000003">
    <property type="protein sequence ID" value="MBE2997996.1"/>
    <property type="molecule type" value="Genomic_DNA"/>
</dbReference>
<feature type="transmembrane region" description="Helical" evidence="9">
    <location>
        <begin position="20"/>
        <end position="39"/>
    </location>
</feature>
<reference evidence="11 12" key="1">
    <citation type="submission" date="2020-09" db="EMBL/GenBank/DDBJ databases">
        <title>Diversity and distribution of actinomycetes associated with coral in the coast of Hainan.</title>
        <authorList>
            <person name="Li F."/>
        </authorList>
    </citation>
    <scope>NUCLEOTIDE SEQUENCE [LARGE SCALE GENOMIC DNA]</scope>
    <source>
        <strain evidence="11 12">HNM0947</strain>
    </source>
</reference>
<keyword evidence="12" id="KW-1185">Reference proteome</keyword>
<feature type="transmembrane region" description="Helical" evidence="9">
    <location>
        <begin position="168"/>
        <end position="186"/>
    </location>
</feature>
<keyword evidence="8" id="KW-0902">Two-component regulatory system</keyword>
<feature type="domain" description="Histidine kinase/HSP90-like ATPase" evidence="10">
    <location>
        <begin position="309"/>
        <end position="402"/>
    </location>
</feature>
<dbReference type="Gene3D" id="3.30.565.10">
    <property type="entry name" value="Histidine kinase-like ATPase, C-terminal domain"/>
    <property type="match status" value="1"/>
</dbReference>
<protein>
    <recommendedName>
        <fullName evidence="2">histidine kinase</fullName>
        <ecNumber evidence="2">2.7.13.3</ecNumber>
    </recommendedName>
</protein>
<evidence type="ECO:0000313" key="11">
    <source>
        <dbReference type="EMBL" id="MBE2997996.1"/>
    </source>
</evidence>
<keyword evidence="6 11" id="KW-0418">Kinase</keyword>
<dbReference type="Pfam" id="PF02518">
    <property type="entry name" value="HATPase_c"/>
    <property type="match status" value="1"/>
</dbReference>
<evidence type="ECO:0000256" key="4">
    <source>
        <dbReference type="ARBA" id="ARBA00022679"/>
    </source>
</evidence>
<feature type="transmembrane region" description="Helical" evidence="9">
    <location>
        <begin position="114"/>
        <end position="133"/>
    </location>
</feature>
<evidence type="ECO:0000256" key="7">
    <source>
        <dbReference type="ARBA" id="ARBA00022840"/>
    </source>
</evidence>
<evidence type="ECO:0000256" key="3">
    <source>
        <dbReference type="ARBA" id="ARBA00022553"/>
    </source>
</evidence>
<evidence type="ECO:0000256" key="8">
    <source>
        <dbReference type="ARBA" id="ARBA00023012"/>
    </source>
</evidence>
<keyword evidence="9" id="KW-0472">Membrane</keyword>
<keyword evidence="9" id="KW-0812">Transmembrane</keyword>
<dbReference type="InterPro" id="IPR036890">
    <property type="entry name" value="HATPase_C_sf"/>
</dbReference>
<feature type="transmembrane region" description="Helical" evidence="9">
    <location>
        <begin position="87"/>
        <end position="108"/>
    </location>
</feature>
<dbReference type="PANTHER" id="PTHR24421">
    <property type="entry name" value="NITRATE/NITRITE SENSOR PROTEIN NARX-RELATED"/>
    <property type="match status" value="1"/>
</dbReference>
<dbReference type="Gene3D" id="1.20.5.1930">
    <property type="match status" value="1"/>
</dbReference>
<dbReference type="EC" id="2.7.13.3" evidence="2"/>